<gene>
    <name evidence="2" type="primary">iolB</name>
    <name evidence="2" type="ORF">HC352_00260</name>
</gene>
<dbReference type="InterPro" id="IPR024203">
    <property type="entry name" value="Deoxy-glucuronate_isom_IolB"/>
</dbReference>
<sequence length="298" mass="32835">MSDNNKYVLPAGSTANGKFDTYITPEKAGWEFSSLRIAQLNQGETMTYETGDEEILVLPLVGRVDVESGEKKYSLAGRDSVFTAVTDYIYIPRQTTLTLTATKSGRFALPGAKATKDLPIRYCPASEVNSGIRGAGVCSRQVNNYALGNDVETSHLLVTEVLTPGGNWSSYPPHKHDEHSAEERILEEIYYFELRPGGPGRATDGFGLQRVYSSPGKNIDVCTEVRSGDTVVVPYGYHGPSVAAPGHDMYYLNVMAGPAEDSVWMMTDDPVHTWQRQAWEGDDVDPRLPFMPLTKEKL</sequence>
<reference evidence="2 3" key="1">
    <citation type="submission" date="2020-03" db="EMBL/GenBank/DDBJ databases">
        <title>Complete genome of Arcanobacterium buesumensis sp. nov. strain 2701.</title>
        <authorList>
            <person name="Borowiak M."/>
            <person name="Alssahen M."/>
            <person name="Laemmler C."/>
            <person name="Malorny B."/>
            <person name="Hassan A."/>
            <person name="Prenger-Berninghoff E."/>
            <person name="Ploetz M."/>
            <person name="Abdulmawjood A."/>
        </authorList>
    </citation>
    <scope>NUCLEOTIDE SEQUENCE [LARGE SCALE GENOMIC DNA]</scope>
    <source>
        <strain evidence="2 3">2701</strain>
    </source>
</reference>
<dbReference type="PANTHER" id="PTHR39193:SF1">
    <property type="entry name" value="5-DEOXY-GLUCURONATE ISOMERASE"/>
    <property type="match status" value="1"/>
</dbReference>
<dbReference type="Gene3D" id="2.60.120.10">
    <property type="entry name" value="Jelly Rolls"/>
    <property type="match status" value="2"/>
</dbReference>
<dbReference type="Pfam" id="PF04962">
    <property type="entry name" value="KduI"/>
    <property type="match status" value="1"/>
</dbReference>
<proteinExistence type="predicted"/>
<dbReference type="InterPro" id="IPR021120">
    <property type="entry name" value="KduI/IolB_isomerase"/>
</dbReference>
<accession>A0A6H2EJZ1</accession>
<evidence type="ECO:0000313" key="2">
    <source>
        <dbReference type="EMBL" id="QJC21101.1"/>
    </source>
</evidence>
<dbReference type="EC" id="5.3.1.30" evidence="2"/>
<protein>
    <submittedName>
        <fullName evidence="2">5-deoxy-glucuronate isomerase</fullName>
        <ecNumber evidence="2">5.3.1.30</ecNumber>
    </submittedName>
</protein>
<dbReference type="Proteomes" id="UP000502298">
    <property type="component" value="Chromosome"/>
</dbReference>
<evidence type="ECO:0000256" key="1">
    <source>
        <dbReference type="ARBA" id="ARBA00023235"/>
    </source>
</evidence>
<dbReference type="KEGG" id="arca:HC352_00260"/>
<dbReference type="InterPro" id="IPR014710">
    <property type="entry name" value="RmlC-like_jellyroll"/>
</dbReference>
<dbReference type="InterPro" id="IPR011051">
    <property type="entry name" value="RmlC_Cupin_sf"/>
</dbReference>
<dbReference type="RefSeq" id="WP_168917043.1">
    <property type="nucleotide sequence ID" value="NZ_CP050804.1"/>
</dbReference>
<dbReference type="PANTHER" id="PTHR39193">
    <property type="entry name" value="5-DEOXY-GLUCURONATE ISOMERASE"/>
    <property type="match status" value="1"/>
</dbReference>
<keyword evidence="1 2" id="KW-0413">Isomerase</keyword>
<dbReference type="AlphaFoldDB" id="A0A6H2EJZ1"/>
<name>A0A6H2EJZ1_9ACTO</name>
<dbReference type="GO" id="GO:0019310">
    <property type="term" value="P:inositol catabolic process"/>
    <property type="evidence" value="ECO:0007669"/>
    <property type="project" value="InterPro"/>
</dbReference>
<dbReference type="SUPFAM" id="SSF51182">
    <property type="entry name" value="RmlC-like cupins"/>
    <property type="match status" value="1"/>
</dbReference>
<organism evidence="2 3">
    <name type="scientific">Arcanobacterium buesumense</name>
    <dbReference type="NCBI Taxonomy" id="2722751"/>
    <lineage>
        <taxon>Bacteria</taxon>
        <taxon>Bacillati</taxon>
        <taxon>Actinomycetota</taxon>
        <taxon>Actinomycetes</taxon>
        <taxon>Actinomycetales</taxon>
        <taxon>Actinomycetaceae</taxon>
        <taxon>Arcanobacterium</taxon>
    </lineage>
</organism>
<evidence type="ECO:0000313" key="3">
    <source>
        <dbReference type="Proteomes" id="UP000502298"/>
    </source>
</evidence>
<dbReference type="GO" id="GO:0102482">
    <property type="term" value="F:5-deoxy-D-glucuronate isomerase activity"/>
    <property type="evidence" value="ECO:0007669"/>
    <property type="project" value="UniProtKB-EC"/>
</dbReference>
<dbReference type="PIRSF" id="PIRSF036628">
    <property type="entry name" value="IolB"/>
    <property type="match status" value="1"/>
</dbReference>
<keyword evidence="3" id="KW-1185">Reference proteome</keyword>
<dbReference type="EMBL" id="CP050804">
    <property type="protein sequence ID" value="QJC21101.1"/>
    <property type="molecule type" value="Genomic_DNA"/>
</dbReference>
<dbReference type="NCBIfam" id="TIGR04378">
    <property type="entry name" value="myo_inos_iolB"/>
    <property type="match status" value="1"/>
</dbReference>
<dbReference type="GO" id="GO:0008880">
    <property type="term" value="F:glucuronate isomerase activity"/>
    <property type="evidence" value="ECO:0007669"/>
    <property type="project" value="InterPro"/>
</dbReference>